<feature type="domain" description="Palmitoyltransferase DHHC" evidence="13">
    <location>
        <begin position="269"/>
        <end position="397"/>
    </location>
</feature>
<feature type="transmembrane region" description="Helical" evidence="12">
    <location>
        <begin position="358"/>
        <end position="382"/>
    </location>
</feature>
<organism evidence="14 15">
    <name type="scientific">Microcaecilia unicolor</name>
    <dbReference type="NCBI Taxonomy" id="1415580"/>
    <lineage>
        <taxon>Eukaryota</taxon>
        <taxon>Metazoa</taxon>
        <taxon>Chordata</taxon>
        <taxon>Craniata</taxon>
        <taxon>Vertebrata</taxon>
        <taxon>Euteleostomi</taxon>
        <taxon>Amphibia</taxon>
        <taxon>Gymnophiona</taxon>
        <taxon>Siphonopidae</taxon>
        <taxon>Microcaecilia</taxon>
    </lineage>
</organism>
<keyword evidence="6" id="KW-0333">Golgi apparatus</keyword>
<comment type="domain">
    <text evidence="12">The DHHC domain is required for palmitoyltransferase activity.</text>
</comment>
<evidence type="ECO:0000256" key="1">
    <source>
        <dbReference type="ARBA" id="ARBA00004166"/>
    </source>
</evidence>
<dbReference type="PANTHER" id="PTHR22883">
    <property type="entry name" value="ZINC FINGER DHHC DOMAIN CONTAINING PROTEIN"/>
    <property type="match status" value="1"/>
</dbReference>
<evidence type="ECO:0000256" key="10">
    <source>
        <dbReference type="ARBA" id="ARBA00023315"/>
    </source>
</evidence>
<evidence type="ECO:0000256" key="7">
    <source>
        <dbReference type="ARBA" id="ARBA00023136"/>
    </source>
</evidence>
<dbReference type="InterPro" id="IPR039859">
    <property type="entry name" value="PFA4/ZDH16/20/ERF2-like"/>
</dbReference>
<dbReference type="InterPro" id="IPR001594">
    <property type="entry name" value="Palmitoyltrfase_DHHC"/>
</dbReference>
<name>A0A6P7Y7D8_9AMPH</name>
<evidence type="ECO:0000259" key="13">
    <source>
        <dbReference type="Pfam" id="PF01529"/>
    </source>
</evidence>
<comment type="subcellular location">
    <subcellularLocation>
        <location evidence="1">Golgi apparatus</location>
        <location evidence="1">trans-Golgi network membrane</location>
        <topology evidence="1">Multi-pass membrane protein</topology>
    </subcellularLocation>
</comment>
<gene>
    <name evidence="15" type="primary">ZDHHC23</name>
</gene>
<dbReference type="PROSITE" id="PS50216">
    <property type="entry name" value="DHHC"/>
    <property type="match status" value="1"/>
</dbReference>
<dbReference type="Proteomes" id="UP000515156">
    <property type="component" value="Chromosome 5"/>
</dbReference>
<evidence type="ECO:0000256" key="11">
    <source>
        <dbReference type="ARBA" id="ARBA00047790"/>
    </source>
</evidence>
<dbReference type="GO" id="GO:0006612">
    <property type="term" value="P:protein targeting to membrane"/>
    <property type="evidence" value="ECO:0007669"/>
    <property type="project" value="TreeGrafter"/>
</dbReference>
<feature type="transmembrane region" description="Helical" evidence="12">
    <location>
        <begin position="127"/>
        <end position="146"/>
    </location>
</feature>
<sequence>MKRLMKKREIRHYCEQTAGMKPKRMKKKNPRLSEAEEPLCCCEYIDQDGKKSHLVACLCNCEDLDVACDRWITCKSLQPDTLQKITETFSDRFRIPWLRGAKKVDVSLVLPLVLLPAFLHVAALHLLLTIIILASLPVLVLWYYYFTHRNKGRTLFFLSLGLFSLGYMYYIFLQKVVSRGHIENNQVITVTCGLLVTLATLAQAKKDPGYLHNKRECVLSSSNNYREPINRKWVESSNGFHKSPSASDSSVHIEVEPSRMLVESSACTKRDWCMTCSLVRPCRAGHCRICNSCVRRLDHHCVWINSCIGESNHRAFILLILFFLMTSVYGITLTLGTICSDHNAFMSLFYCPGVYSDYSSALAFTCVWYCTIITAGMSHILLIQLLNISFNVTEREARLALKENIGRRFCCSLVIDPEQYNLGFFQNWYHFLTLGSSQQHYTVDLV</sequence>
<keyword evidence="5 12" id="KW-1133">Transmembrane helix</keyword>
<keyword evidence="7 12" id="KW-0472">Membrane</keyword>
<evidence type="ECO:0000256" key="2">
    <source>
        <dbReference type="ARBA" id="ARBA00008574"/>
    </source>
</evidence>
<dbReference type="KEGG" id="muo:115471327"/>
<keyword evidence="10 12" id="KW-0012">Acyltransferase</keyword>
<dbReference type="AlphaFoldDB" id="A0A6P7Y7D8"/>
<keyword evidence="3 12" id="KW-0808">Transferase</keyword>
<dbReference type="FunCoup" id="A0A6P7Y7D8">
    <property type="interactions" value="180"/>
</dbReference>
<evidence type="ECO:0000256" key="5">
    <source>
        <dbReference type="ARBA" id="ARBA00022989"/>
    </source>
</evidence>
<dbReference type="GO" id="GO:0005794">
    <property type="term" value="C:Golgi apparatus"/>
    <property type="evidence" value="ECO:0007669"/>
    <property type="project" value="UniProtKB-SubCell"/>
</dbReference>
<dbReference type="GO" id="GO:0019706">
    <property type="term" value="F:protein-cysteine S-palmitoyltransferase activity"/>
    <property type="evidence" value="ECO:0007669"/>
    <property type="project" value="UniProtKB-EC"/>
</dbReference>
<feature type="transmembrane region" description="Helical" evidence="12">
    <location>
        <begin position="185"/>
        <end position="204"/>
    </location>
</feature>
<dbReference type="EC" id="2.3.1.225" evidence="12"/>
<evidence type="ECO:0000256" key="12">
    <source>
        <dbReference type="RuleBase" id="RU079119"/>
    </source>
</evidence>
<dbReference type="GO" id="GO:0005783">
    <property type="term" value="C:endoplasmic reticulum"/>
    <property type="evidence" value="ECO:0007669"/>
    <property type="project" value="TreeGrafter"/>
</dbReference>
<evidence type="ECO:0000256" key="8">
    <source>
        <dbReference type="ARBA" id="ARBA00023139"/>
    </source>
</evidence>
<feature type="transmembrane region" description="Helical" evidence="12">
    <location>
        <begin position="155"/>
        <end position="173"/>
    </location>
</feature>
<dbReference type="OrthoDB" id="430659at2759"/>
<dbReference type="CTD" id="254887"/>
<comment type="catalytic activity">
    <reaction evidence="11">
        <text>L-cysteinyl-[protein] + hexadecanoyl-CoA = S-hexadecanoyl-L-cysteinyl-[protein] + CoA</text>
        <dbReference type="Rhea" id="RHEA:36683"/>
        <dbReference type="Rhea" id="RHEA-COMP:10131"/>
        <dbReference type="Rhea" id="RHEA-COMP:11032"/>
        <dbReference type="ChEBI" id="CHEBI:29950"/>
        <dbReference type="ChEBI" id="CHEBI:57287"/>
        <dbReference type="ChEBI" id="CHEBI:57379"/>
        <dbReference type="ChEBI" id="CHEBI:74151"/>
        <dbReference type="EC" id="2.3.1.225"/>
    </reaction>
    <physiologicalReaction direction="left-to-right" evidence="11">
        <dbReference type="Rhea" id="RHEA:36684"/>
    </physiologicalReaction>
</comment>
<evidence type="ECO:0000256" key="3">
    <source>
        <dbReference type="ARBA" id="ARBA00022679"/>
    </source>
</evidence>
<reference evidence="15" key="1">
    <citation type="submission" date="2025-08" db="UniProtKB">
        <authorList>
            <consortium name="RefSeq"/>
        </authorList>
    </citation>
    <scope>IDENTIFICATION</scope>
</reference>
<dbReference type="PANTHER" id="PTHR22883:SF475">
    <property type="entry name" value="PALMITOYLTRANSFERASE ZDHHC23"/>
    <property type="match status" value="1"/>
</dbReference>
<keyword evidence="9" id="KW-0449">Lipoprotein</keyword>
<proteinExistence type="inferred from homology"/>
<evidence type="ECO:0000313" key="15">
    <source>
        <dbReference type="RefSeq" id="XP_030060888.1"/>
    </source>
</evidence>
<dbReference type="GeneID" id="115471327"/>
<evidence type="ECO:0000256" key="9">
    <source>
        <dbReference type="ARBA" id="ARBA00023288"/>
    </source>
</evidence>
<comment type="similarity">
    <text evidence="2 12">Belongs to the DHHC palmitoyltransferase family.</text>
</comment>
<evidence type="ECO:0000256" key="4">
    <source>
        <dbReference type="ARBA" id="ARBA00022692"/>
    </source>
</evidence>
<protein>
    <recommendedName>
        <fullName evidence="12">Palmitoyltransferase</fullName>
        <ecNumber evidence="12">2.3.1.225</ecNumber>
    </recommendedName>
</protein>
<dbReference type="Pfam" id="PF01529">
    <property type="entry name" value="DHHC"/>
    <property type="match status" value="1"/>
</dbReference>
<evidence type="ECO:0000256" key="6">
    <source>
        <dbReference type="ARBA" id="ARBA00023034"/>
    </source>
</evidence>
<keyword evidence="14" id="KW-1185">Reference proteome</keyword>
<dbReference type="InParanoid" id="A0A6P7Y7D8"/>
<accession>A0A6P7Y7D8</accession>
<dbReference type="RefSeq" id="XP_030060888.1">
    <property type="nucleotide sequence ID" value="XM_030205028.1"/>
</dbReference>
<feature type="transmembrane region" description="Helical" evidence="12">
    <location>
        <begin position="315"/>
        <end position="338"/>
    </location>
</feature>
<evidence type="ECO:0000313" key="14">
    <source>
        <dbReference type="Proteomes" id="UP000515156"/>
    </source>
</evidence>
<keyword evidence="8" id="KW-0564">Palmitate</keyword>
<keyword evidence="4 12" id="KW-0812">Transmembrane</keyword>